<dbReference type="GO" id="GO:0000103">
    <property type="term" value="P:sulfate assimilation"/>
    <property type="evidence" value="ECO:0007669"/>
    <property type="project" value="InterPro"/>
</dbReference>
<evidence type="ECO:0000256" key="10">
    <source>
        <dbReference type="ARBA" id="ARBA00023192"/>
    </source>
</evidence>
<keyword evidence="7 11" id="KW-1133">Transmembrane helix</keyword>
<keyword evidence="13" id="KW-1185">Reference proteome</keyword>
<comment type="caution">
    <text evidence="11">Lacks conserved residue(s) required for the propagation of feature annotation.</text>
</comment>
<evidence type="ECO:0000256" key="6">
    <source>
        <dbReference type="ARBA" id="ARBA00022692"/>
    </source>
</evidence>
<protein>
    <recommendedName>
        <fullName evidence="11">Sulfate transporter CysZ</fullName>
    </recommendedName>
</protein>
<keyword evidence="5 11" id="KW-0028">Amino-acid biosynthesis</keyword>
<feature type="transmembrane region" description="Helical" evidence="11">
    <location>
        <begin position="212"/>
        <end position="245"/>
    </location>
</feature>
<organism evidence="12 13">
    <name type="scientific">Pseudidiomarina atlantica</name>
    <dbReference type="NCBI Taxonomy" id="1517416"/>
    <lineage>
        <taxon>Bacteria</taxon>
        <taxon>Pseudomonadati</taxon>
        <taxon>Pseudomonadota</taxon>
        <taxon>Gammaproteobacteria</taxon>
        <taxon>Alteromonadales</taxon>
        <taxon>Idiomarinaceae</taxon>
        <taxon>Pseudidiomarina</taxon>
    </lineage>
</organism>
<evidence type="ECO:0000256" key="5">
    <source>
        <dbReference type="ARBA" id="ARBA00022605"/>
    </source>
</evidence>
<proteinExistence type="inferred from homology"/>
<dbReference type="eggNOG" id="COG2981">
    <property type="taxonomic scope" value="Bacteria"/>
</dbReference>
<dbReference type="Proteomes" id="UP000053718">
    <property type="component" value="Unassembled WGS sequence"/>
</dbReference>
<evidence type="ECO:0000256" key="2">
    <source>
        <dbReference type="ARBA" id="ARBA00022448"/>
    </source>
</evidence>
<dbReference type="PANTHER" id="PTHR37468:SF1">
    <property type="entry name" value="SULFATE TRANSPORTER CYSZ"/>
    <property type="match status" value="1"/>
</dbReference>
<dbReference type="PANTHER" id="PTHR37468">
    <property type="entry name" value="SULFATE TRANSPORTER CYSZ"/>
    <property type="match status" value="1"/>
</dbReference>
<dbReference type="InterPro" id="IPR050480">
    <property type="entry name" value="CysZ-like"/>
</dbReference>
<dbReference type="EMBL" id="JPIN01000006">
    <property type="protein sequence ID" value="KFZ28847.1"/>
    <property type="molecule type" value="Genomic_DNA"/>
</dbReference>
<dbReference type="GO" id="GO:0005886">
    <property type="term" value="C:plasma membrane"/>
    <property type="evidence" value="ECO:0007669"/>
    <property type="project" value="UniProtKB-SubCell"/>
</dbReference>
<keyword evidence="9 11" id="KW-0472">Membrane</keyword>
<reference evidence="12 13" key="1">
    <citation type="submission" date="2014-06" db="EMBL/GenBank/DDBJ databases">
        <title>Draft genome sequence of Idiomarina sp. MCCC 1A10513.</title>
        <authorList>
            <person name="Du J."/>
            <person name="Lai Q."/>
            <person name="Shao Z."/>
        </authorList>
    </citation>
    <scope>NUCLEOTIDE SEQUENCE [LARGE SCALE GENOMIC DNA]</scope>
    <source>
        <strain evidence="12 13">MCCC 1A10513</strain>
    </source>
</reference>
<evidence type="ECO:0000313" key="13">
    <source>
        <dbReference type="Proteomes" id="UP000053718"/>
    </source>
</evidence>
<keyword evidence="8 11" id="KW-0764">Sulfate transport</keyword>
<keyword evidence="10 11" id="KW-0198">Cysteine biosynthesis</keyword>
<dbReference type="Pfam" id="PF07264">
    <property type="entry name" value="EI24"/>
    <property type="match status" value="1"/>
</dbReference>
<keyword evidence="3 11" id="KW-1003">Cell membrane</keyword>
<accession>A0A094IP32</accession>
<sequence length="254" mass="28615">MSRRGSHPTPAAVYSEFGASYVGRGFELAFQKGLRRYALIPLLINIVLFSVAIYAIFHYTTVWVSDFLAWLPEWLRWLEIILWPLVILTVVLLFALTFTSVANIIASPFNSFLAEKVEARLTGIAPADNGVAGLVKDIPRTLGRELQKLVYFIPRSIGFLLLLLFVPVIGQILWLLWGGWMMTIQYADYAFDNHKVPFRQMRMSLGKRQGKSLSFGVVVAFLASIPIVNLIMIPVAVCGATAFWVDHMRAENLH</sequence>
<comment type="caution">
    <text evidence="12">The sequence shown here is derived from an EMBL/GenBank/DDBJ whole genome shotgun (WGS) entry which is preliminary data.</text>
</comment>
<evidence type="ECO:0000256" key="9">
    <source>
        <dbReference type="ARBA" id="ARBA00023136"/>
    </source>
</evidence>
<comment type="similarity">
    <text evidence="11">Belongs to the CysZ family.</text>
</comment>
<evidence type="ECO:0000256" key="3">
    <source>
        <dbReference type="ARBA" id="ARBA00022475"/>
    </source>
</evidence>
<keyword evidence="4 11" id="KW-0997">Cell inner membrane</keyword>
<evidence type="ECO:0000256" key="4">
    <source>
        <dbReference type="ARBA" id="ARBA00022519"/>
    </source>
</evidence>
<evidence type="ECO:0000256" key="7">
    <source>
        <dbReference type="ARBA" id="ARBA00022989"/>
    </source>
</evidence>
<comment type="subcellular location">
    <subcellularLocation>
        <location evidence="11">Cell inner membrane</location>
        <topology evidence="11">Multi-pass membrane protein</topology>
    </subcellularLocation>
    <subcellularLocation>
        <location evidence="1">Membrane</location>
        <topology evidence="1">Multi-pass membrane protein</topology>
    </subcellularLocation>
</comment>
<evidence type="ECO:0000313" key="12">
    <source>
        <dbReference type="EMBL" id="KFZ28847.1"/>
    </source>
</evidence>
<feature type="transmembrane region" description="Helical" evidence="11">
    <location>
        <begin position="37"/>
        <end position="60"/>
    </location>
</feature>
<evidence type="ECO:0000256" key="8">
    <source>
        <dbReference type="ARBA" id="ARBA00023032"/>
    </source>
</evidence>
<gene>
    <name evidence="11" type="primary">cysZ</name>
    <name evidence="12" type="ORF">IDAT_06500</name>
</gene>
<dbReference type="OrthoDB" id="5292355at2"/>
<evidence type="ECO:0000256" key="11">
    <source>
        <dbReference type="HAMAP-Rule" id="MF_00468"/>
    </source>
</evidence>
<dbReference type="AlphaFoldDB" id="A0A094IP32"/>
<comment type="function">
    <text evidence="11">High affinity, high specificity proton-dependent sulfate transporter, which mediates sulfate uptake. Provides the sulfur source for the cysteine synthesis pathway.</text>
</comment>
<name>A0A094IP32_9GAMM</name>
<dbReference type="GO" id="GO:0019344">
    <property type="term" value="P:cysteine biosynthetic process"/>
    <property type="evidence" value="ECO:0007669"/>
    <property type="project" value="UniProtKB-UniRule"/>
</dbReference>
<evidence type="ECO:0000256" key="1">
    <source>
        <dbReference type="ARBA" id="ARBA00004141"/>
    </source>
</evidence>
<keyword evidence="2 11" id="KW-0813">Transport</keyword>
<dbReference type="InterPro" id="IPR059112">
    <property type="entry name" value="CysZ/EI24"/>
</dbReference>
<dbReference type="GO" id="GO:0009675">
    <property type="term" value="F:high-affinity sulfate:proton symporter activity"/>
    <property type="evidence" value="ECO:0007669"/>
    <property type="project" value="TreeGrafter"/>
</dbReference>
<dbReference type="InterPro" id="IPR022985">
    <property type="entry name" value="Sulfate_CysZ"/>
</dbReference>
<feature type="transmembrane region" description="Helical" evidence="11">
    <location>
        <begin position="80"/>
        <end position="106"/>
    </location>
</feature>
<dbReference type="STRING" id="1517416.IDAT_06500"/>
<keyword evidence="6 11" id="KW-0812">Transmembrane</keyword>
<dbReference type="NCBIfam" id="NF003433">
    <property type="entry name" value="PRK04949.1"/>
    <property type="match status" value="1"/>
</dbReference>
<dbReference type="HAMAP" id="MF_00468">
    <property type="entry name" value="CysZ"/>
    <property type="match status" value="1"/>
</dbReference>